<name>A0ABV0NWX3_9TELE</name>
<dbReference type="Proteomes" id="UP001476798">
    <property type="component" value="Unassembled WGS sequence"/>
</dbReference>
<feature type="non-terminal residue" evidence="1">
    <location>
        <position position="1"/>
    </location>
</feature>
<evidence type="ECO:0000313" key="1">
    <source>
        <dbReference type="EMBL" id="MEQ2174988.1"/>
    </source>
</evidence>
<accession>A0ABV0NWX3</accession>
<gene>
    <name evidence="1" type="ORF">GOODEAATRI_013493</name>
</gene>
<dbReference type="Gene3D" id="3.40.50.300">
    <property type="entry name" value="P-loop containing nucleotide triphosphate hydrolases"/>
    <property type="match status" value="1"/>
</dbReference>
<sequence>FICSQMPNQVLQSISIIDTPGILSGEKQRISRELPKGADWKWRQLASLSRRVLRSTTSWNSLSCSHCPPARFFSVK</sequence>
<protein>
    <submittedName>
        <fullName evidence="1">Uncharacterized protein</fullName>
    </submittedName>
</protein>
<evidence type="ECO:0000313" key="2">
    <source>
        <dbReference type="Proteomes" id="UP001476798"/>
    </source>
</evidence>
<reference evidence="1 2" key="1">
    <citation type="submission" date="2021-06" db="EMBL/GenBank/DDBJ databases">
        <authorList>
            <person name="Palmer J.M."/>
        </authorList>
    </citation>
    <scope>NUCLEOTIDE SEQUENCE [LARGE SCALE GENOMIC DNA]</scope>
    <source>
        <strain evidence="1 2">GA_2019</strain>
        <tissue evidence="1">Muscle</tissue>
    </source>
</reference>
<organism evidence="1 2">
    <name type="scientific">Goodea atripinnis</name>
    <dbReference type="NCBI Taxonomy" id="208336"/>
    <lineage>
        <taxon>Eukaryota</taxon>
        <taxon>Metazoa</taxon>
        <taxon>Chordata</taxon>
        <taxon>Craniata</taxon>
        <taxon>Vertebrata</taxon>
        <taxon>Euteleostomi</taxon>
        <taxon>Actinopterygii</taxon>
        <taxon>Neopterygii</taxon>
        <taxon>Teleostei</taxon>
        <taxon>Neoteleostei</taxon>
        <taxon>Acanthomorphata</taxon>
        <taxon>Ovalentaria</taxon>
        <taxon>Atherinomorphae</taxon>
        <taxon>Cyprinodontiformes</taxon>
        <taxon>Goodeidae</taxon>
        <taxon>Goodea</taxon>
    </lineage>
</organism>
<keyword evidence="2" id="KW-1185">Reference proteome</keyword>
<comment type="caution">
    <text evidence="1">The sequence shown here is derived from an EMBL/GenBank/DDBJ whole genome shotgun (WGS) entry which is preliminary data.</text>
</comment>
<dbReference type="InterPro" id="IPR027417">
    <property type="entry name" value="P-loop_NTPase"/>
</dbReference>
<proteinExistence type="predicted"/>
<dbReference type="EMBL" id="JAHRIO010050885">
    <property type="protein sequence ID" value="MEQ2174988.1"/>
    <property type="molecule type" value="Genomic_DNA"/>
</dbReference>